<dbReference type="OrthoDB" id="3038402at2759"/>
<evidence type="ECO:0000313" key="2">
    <source>
        <dbReference type="Proteomes" id="UP000308652"/>
    </source>
</evidence>
<gene>
    <name evidence="1" type="ORF">BDQ12DRAFT_431039</name>
</gene>
<sequence>MTSLTSNIASSSFIPRMLPDDVILEIVKAGLQYDYLASTPIPFQITMSALCQHWRRVIINSPTLWQNIDVVSYTDYNLDLFFERSNPALINVSFDAMTLPRFRFQQQNYPRVLKMLKSNSDRLRTLVIRVGSSMEIHLFTEPLRGCELPNLQNLTLHCLTPECNITTHTRLLPQANGIRYLRKMGICSKCAPPLVDLTCLDIHLYQPSIAEFRNLLHDCPALATLILRNFGPSQDNSEDLACPALIEAPSLRSLGLHFDGFHSECNCTCPLSLLVAENLEYLETDQSSVAYLQAHLGACIESWQKHPQRRRFRFERLSMRDELLSFIESLPQPKVFEFWDVEELFDEILSVQRVVSIRNAEVIVYDISSEHMIGSSWLVDGLSSGAVIINSPFTLLVDEQDPNCDTYRALFSTPRAFPCTMEFGSIRREGLLRGEDLEDPFDDTESDGSAYDDYDMSDSEYHDMEYGHDFEDDYPDFGGYDDYGDFEDDDGLEGILVAV</sequence>
<evidence type="ECO:0000313" key="1">
    <source>
        <dbReference type="EMBL" id="TFK41226.1"/>
    </source>
</evidence>
<dbReference type="Proteomes" id="UP000308652">
    <property type="component" value="Unassembled WGS sequence"/>
</dbReference>
<keyword evidence="2" id="KW-1185">Reference proteome</keyword>
<dbReference type="EMBL" id="ML213595">
    <property type="protein sequence ID" value="TFK41226.1"/>
    <property type="molecule type" value="Genomic_DNA"/>
</dbReference>
<protein>
    <recommendedName>
        <fullName evidence="3">F-box domain-containing protein</fullName>
    </recommendedName>
</protein>
<dbReference type="SUPFAM" id="SSF52047">
    <property type="entry name" value="RNI-like"/>
    <property type="match status" value="1"/>
</dbReference>
<dbReference type="Gene3D" id="1.20.1280.50">
    <property type="match status" value="1"/>
</dbReference>
<dbReference type="AlphaFoldDB" id="A0A5C3M9U2"/>
<evidence type="ECO:0008006" key="3">
    <source>
        <dbReference type="Google" id="ProtNLM"/>
    </source>
</evidence>
<accession>A0A5C3M9U2</accession>
<name>A0A5C3M9U2_9AGAR</name>
<proteinExistence type="predicted"/>
<organism evidence="1 2">
    <name type="scientific">Crucibulum laeve</name>
    <dbReference type="NCBI Taxonomy" id="68775"/>
    <lineage>
        <taxon>Eukaryota</taxon>
        <taxon>Fungi</taxon>
        <taxon>Dikarya</taxon>
        <taxon>Basidiomycota</taxon>
        <taxon>Agaricomycotina</taxon>
        <taxon>Agaricomycetes</taxon>
        <taxon>Agaricomycetidae</taxon>
        <taxon>Agaricales</taxon>
        <taxon>Agaricineae</taxon>
        <taxon>Nidulariaceae</taxon>
        <taxon>Crucibulum</taxon>
    </lineage>
</organism>
<dbReference type="STRING" id="68775.A0A5C3M9U2"/>
<reference evidence="1 2" key="1">
    <citation type="journal article" date="2019" name="Nat. Ecol. Evol.">
        <title>Megaphylogeny resolves global patterns of mushroom evolution.</title>
        <authorList>
            <person name="Varga T."/>
            <person name="Krizsan K."/>
            <person name="Foldi C."/>
            <person name="Dima B."/>
            <person name="Sanchez-Garcia M."/>
            <person name="Sanchez-Ramirez S."/>
            <person name="Szollosi G.J."/>
            <person name="Szarkandi J.G."/>
            <person name="Papp V."/>
            <person name="Albert L."/>
            <person name="Andreopoulos W."/>
            <person name="Angelini C."/>
            <person name="Antonin V."/>
            <person name="Barry K.W."/>
            <person name="Bougher N.L."/>
            <person name="Buchanan P."/>
            <person name="Buyck B."/>
            <person name="Bense V."/>
            <person name="Catcheside P."/>
            <person name="Chovatia M."/>
            <person name="Cooper J."/>
            <person name="Damon W."/>
            <person name="Desjardin D."/>
            <person name="Finy P."/>
            <person name="Geml J."/>
            <person name="Haridas S."/>
            <person name="Hughes K."/>
            <person name="Justo A."/>
            <person name="Karasinski D."/>
            <person name="Kautmanova I."/>
            <person name="Kiss B."/>
            <person name="Kocsube S."/>
            <person name="Kotiranta H."/>
            <person name="LaButti K.M."/>
            <person name="Lechner B.E."/>
            <person name="Liimatainen K."/>
            <person name="Lipzen A."/>
            <person name="Lukacs Z."/>
            <person name="Mihaltcheva S."/>
            <person name="Morgado L.N."/>
            <person name="Niskanen T."/>
            <person name="Noordeloos M.E."/>
            <person name="Ohm R.A."/>
            <person name="Ortiz-Santana B."/>
            <person name="Ovrebo C."/>
            <person name="Racz N."/>
            <person name="Riley R."/>
            <person name="Savchenko A."/>
            <person name="Shiryaev A."/>
            <person name="Soop K."/>
            <person name="Spirin V."/>
            <person name="Szebenyi C."/>
            <person name="Tomsovsky M."/>
            <person name="Tulloss R.E."/>
            <person name="Uehling J."/>
            <person name="Grigoriev I.V."/>
            <person name="Vagvolgyi C."/>
            <person name="Papp T."/>
            <person name="Martin F.M."/>
            <person name="Miettinen O."/>
            <person name="Hibbett D.S."/>
            <person name="Nagy L.G."/>
        </authorList>
    </citation>
    <scope>NUCLEOTIDE SEQUENCE [LARGE SCALE GENOMIC DNA]</scope>
    <source>
        <strain evidence="1 2">CBS 166.37</strain>
    </source>
</reference>